<sequence>MCYHLITYCEYACGHQVPTRRHYLDCNRTRCRISVRHQTVEHDCANECDQEMLADQHLVMERSLLICDACAGRTNVAAIGVNGASTQSSDDSGGETSEPSSEEETN</sequence>
<feature type="compositionally biased region" description="Low complexity" evidence="1">
    <location>
        <begin position="85"/>
        <end position="99"/>
    </location>
</feature>
<dbReference type="OrthoDB" id="2800331at2759"/>
<protein>
    <submittedName>
        <fullName evidence="2">Uncharacterized protein</fullName>
    </submittedName>
</protein>
<reference evidence="2 3" key="1">
    <citation type="journal article" date="2016" name="Mol. Biol. Evol.">
        <title>Comparative Genomics of Early-Diverging Mushroom-Forming Fungi Provides Insights into the Origins of Lignocellulose Decay Capabilities.</title>
        <authorList>
            <person name="Nagy L.G."/>
            <person name="Riley R."/>
            <person name="Tritt A."/>
            <person name="Adam C."/>
            <person name="Daum C."/>
            <person name="Floudas D."/>
            <person name="Sun H."/>
            <person name="Yadav J.S."/>
            <person name="Pangilinan J."/>
            <person name="Larsson K.H."/>
            <person name="Matsuura K."/>
            <person name="Barry K."/>
            <person name="Labutti K."/>
            <person name="Kuo R."/>
            <person name="Ohm R.A."/>
            <person name="Bhattacharya S.S."/>
            <person name="Shirouzu T."/>
            <person name="Yoshinaga Y."/>
            <person name="Martin F.M."/>
            <person name="Grigoriev I.V."/>
            <person name="Hibbett D.S."/>
        </authorList>
    </citation>
    <scope>NUCLEOTIDE SEQUENCE [LARGE SCALE GENOMIC DNA]</scope>
    <source>
        <strain evidence="2 3">L-15889</strain>
    </source>
</reference>
<keyword evidence="3" id="KW-1185">Reference proteome</keyword>
<dbReference type="Proteomes" id="UP000076727">
    <property type="component" value="Unassembled WGS sequence"/>
</dbReference>
<accession>A0A165SHT5</accession>
<evidence type="ECO:0000313" key="2">
    <source>
        <dbReference type="EMBL" id="KZT72014.1"/>
    </source>
</evidence>
<organism evidence="2 3">
    <name type="scientific">Daedalea quercina L-15889</name>
    <dbReference type="NCBI Taxonomy" id="1314783"/>
    <lineage>
        <taxon>Eukaryota</taxon>
        <taxon>Fungi</taxon>
        <taxon>Dikarya</taxon>
        <taxon>Basidiomycota</taxon>
        <taxon>Agaricomycotina</taxon>
        <taxon>Agaricomycetes</taxon>
        <taxon>Polyporales</taxon>
        <taxon>Fomitopsis</taxon>
    </lineage>
</organism>
<evidence type="ECO:0000256" key="1">
    <source>
        <dbReference type="SAM" id="MobiDB-lite"/>
    </source>
</evidence>
<dbReference type="EMBL" id="KV429043">
    <property type="protein sequence ID" value="KZT72014.1"/>
    <property type="molecule type" value="Genomic_DNA"/>
</dbReference>
<evidence type="ECO:0000313" key="3">
    <source>
        <dbReference type="Proteomes" id="UP000076727"/>
    </source>
</evidence>
<proteinExistence type="predicted"/>
<gene>
    <name evidence="2" type="ORF">DAEQUDRAFT_82832</name>
</gene>
<name>A0A165SHT5_9APHY</name>
<dbReference type="AlphaFoldDB" id="A0A165SHT5"/>
<feature type="region of interest" description="Disordered" evidence="1">
    <location>
        <begin position="82"/>
        <end position="106"/>
    </location>
</feature>